<reference evidence="2" key="1">
    <citation type="submission" date="2022-03" db="EMBL/GenBank/DDBJ databases">
        <authorList>
            <person name="Alioto T."/>
            <person name="Alioto T."/>
            <person name="Gomez Garrido J."/>
        </authorList>
    </citation>
    <scope>NUCLEOTIDE SEQUENCE</scope>
</reference>
<feature type="region of interest" description="Disordered" evidence="1">
    <location>
        <begin position="40"/>
        <end position="98"/>
    </location>
</feature>
<accession>A0AAD1WYL3</accession>
<evidence type="ECO:0000256" key="1">
    <source>
        <dbReference type="SAM" id="MobiDB-lite"/>
    </source>
</evidence>
<dbReference type="EMBL" id="OW240924">
    <property type="protein sequence ID" value="CAH2327920.1"/>
    <property type="molecule type" value="Genomic_DNA"/>
</dbReference>
<protein>
    <submittedName>
        <fullName evidence="2">Uncharacterized protein</fullName>
    </submittedName>
</protein>
<organism evidence="2 3">
    <name type="scientific">Pelobates cultripes</name>
    <name type="common">Western spadefoot toad</name>
    <dbReference type="NCBI Taxonomy" id="61616"/>
    <lineage>
        <taxon>Eukaryota</taxon>
        <taxon>Metazoa</taxon>
        <taxon>Chordata</taxon>
        <taxon>Craniata</taxon>
        <taxon>Vertebrata</taxon>
        <taxon>Euteleostomi</taxon>
        <taxon>Amphibia</taxon>
        <taxon>Batrachia</taxon>
        <taxon>Anura</taxon>
        <taxon>Pelobatoidea</taxon>
        <taxon>Pelobatidae</taxon>
        <taxon>Pelobates</taxon>
    </lineage>
</organism>
<name>A0AAD1WYL3_PELCU</name>
<proteinExistence type="predicted"/>
<keyword evidence="3" id="KW-1185">Reference proteome</keyword>
<feature type="compositionally biased region" description="Polar residues" evidence="1">
    <location>
        <begin position="46"/>
        <end position="69"/>
    </location>
</feature>
<evidence type="ECO:0000313" key="3">
    <source>
        <dbReference type="Proteomes" id="UP001295444"/>
    </source>
</evidence>
<gene>
    <name evidence="2" type="ORF">PECUL_23A023833</name>
</gene>
<sequence length="98" mass="10807">MEDEYPPVELTLIPTGSFSVARSLQKLDTILTRFWTKLEARAAASPPQQESTEQQVDSCKSRRSPQSIEGKQAPDLTPIHSLKPGVTQGSAPPRPEHQ</sequence>
<evidence type="ECO:0000313" key="2">
    <source>
        <dbReference type="EMBL" id="CAH2327920.1"/>
    </source>
</evidence>
<dbReference type="Proteomes" id="UP001295444">
    <property type="component" value="Chromosome 13"/>
</dbReference>
<dbReference type="AlphaFoldDB" id="A0AAD1WYL3"/>